<keyword evidence="3" id="KW-0067">ATP-binding</keyword>
<dbReference type="SUPFAM" id="SSF52540">
    <property type="entry name" value="P-loop containing nucleoside triphosphate hydrolases"/>
    <property type="match status" value="1"/>
</dbReference>
<keyword evidence="2" id="KW-0547">Nucleotide-binding</keyword>
<comment type="similarity">
    <text evidence="1">Belongs to the GSP E family.</text>
</comment>
<protein>
    <recommendedName>
        <fullName evidence="4">Bacterial type II secretion system protein E domain-containing protein</fullName>
    </recommendedName>
</protein>
<comment type="caution">
    <text evidence="5">The sequence shown here is derived from an EMBL/GenBank/DDBJ whole genome shotgun (WGS) entry which is preliminary data.</text>
</comment>
<dbReference type="EMBL" id="PCYJ01000012">
    <property type="protein sequence ID" value="PIR45592.1"/>
    <property type="molecule type" value="Genomic_DNA"/>
</dbReference>
<evidence type="ECO:0000313" key="5">
    <source>
        <dbReference type="EMBL" id="PIR45592.1"/>
    </source>
</evidence>
<dbReference type="Gene3D" id="3.30.450.90">
    <property type="match status" value="1"/>
</dbReference>
<organism evidence="5 6">
    <name type="scientific">Candidatus Vogelbacteria bacterium CG10_big_fil_rev_8_21_14_0_10_50_13</name>
    <dbReference type="NCBI Taxonomy" id="1975044"/>
    <lineage>
        <taxon>Bacteria</taxon>
        <taxon>Candidatus Vogeliibacteriota</taxon>
    </lineage>
</organism>
<dbReference type="GO" id="GO:0016887">
    <property type="term" value="F:ATP hydrolysis activity"/>
    <property type="evidence" value="ECO:0007669"/>
    <property type="project" value="TreeGrafter"/>
</dbReference>
<sequence>MPSIKHVLVQYQQSLKDEFSDIITRESSVLHDPGTGSEDELKRLADDLPVVRIVESLLSHAYSQKASDIHIEPYEGELIIRYRIDGILHDTMNLPRQAAAGIVARIKVLASLRLDEKRLPQDGRFKLPLAGDQVSFRVSVLPTNFGEKVVMRLLPDTVQGLTLDELGFHGEGLERLHRAVKMSTGLILATGPTGSGKTTTLYSLLNILNTPDVNISTIEDPIEYQIPRITQTQVKPDIGFTFASGLRSLVRQDPDIVMVGEIRDKETADLAVNAALTGHLVLSTLHTNSAAGAVPRLLDMKVEPFLLTSTVQAIIGQRLVRRLKNNKEAYRLSAEDKEQLSQHVDLERMLEMLRKENLIAAGADWATIDFYRPIAAGEDDGYEGRVGIHEVLVMSPAIKDLVIKSNIDSDEIELIAKKEGMLSMIEDGIFKAVQGVTSLEEILRVITE</sequence>
<dbReference type="Proteomes" id="UP000230906">
    <property type="component" value="Unassembled WGS sequence"/>
</dbReference>
<evidence type="ECO:0000256" key="3">
    <source>
        <dbReference type="ARBA" id="ARBA00022840"/>
    </source>
</evidence>
<dbReference type="PANTHER" id="PTHR30258">
    <property type="entry name" value="TYPE II SECRETION SYSTEM PROTEIN GSPE-RELATED"/>
    <property type="match status" value="1"/>
</dbReference>
<dbReference type="Pfam" id="PF00437">
    <property type="entry name" value="T2SSE"/>
    <property type="match status" value="1"/>
</dbReference>
<evidence type="ECO:0000256" key="2">
    <source>
        <dbReference type="ARBA" id="ARBA00022741"/>
    </source>
</evidence>
<dbReference type="GO" id="GO:0005886">
    <property type="term" value="C:plasma membrane"/>
    <property type="evidence" value="ECO:0007669"/>
    <property type="project" value="TreeGrafter"/>
</dbReference>
<gene>
    <name evidence="5" type="ORF">COV09_00655</name>
</gene>
<accession>A0A2H0RGC0</accession>
<proteinExistence type="inferred from homology"/>
<dbReference type="InterPro" id="IPR027417">
    <property type="entry name" value="P-loop_NTPase"/>
</dbReference>
<dbReference type="CDD" id="cd01129">
    <property type="entry name" value="PulE-GspE-like"/>
    <property type="match status" value="1"/>
</dbReference>
<dbReference type="Gene3D" id="3.40.50.300">
    <property type="entry name" value="P-loop containing nucleotide triphosphate hydrolases"/>
    <property type="match status" value="1"/>
</dbReference>
<dbReference type="PANTHER" id="PTHR30258:SF2">
    <property type="entry name" value="COMG OPERON PROTEIN 1"/>
    <property type="match status" value="1"/>
</dbReference>
<dbReference type="AlphaFoldDB" id="A0A2H0RGC0"/>
<evidence type="ECO:0000313" key="6">
    <source>
        <dbReference type="Proteomes" id="UP000230906"/>
    </source>
</evidence>
<evidence type="ECO:0000256" key="1">
    <source>
        <dbReference type="ARBA" id="ARBA00006611"/>
    </source>
</evidence>
<dbReference type="PROSITE" id="PS00662">
    <property type="entry name" value="T2SP_E"/>
    <property type="match status" value="1"/>
</dbReference>
<dbReference type="InterPro" id="IPR001482">
    <property type="entry name" value="T2SS/T4SS_dom"/>
</dbReference>
<dbReference type="GO" id="GO:0005524">
    <property type="term" value="F:ATP binding"/>
    <property type="evidence" value="ECO:0007669"/>
    <property type="project" value="UniProtKB-KW"/>
</dbReference>
<reference evidence="5 6" key="1">
    <citation type="submission" date="2017-09" db="EMBL/GenBank/DDBJ databases">
        <title>Depth-based differentiation of microbial function through sediment-hosted aquifers and enrichment of novel symbionts in the deep terrestrial subsurface.</title>
        <authorList>
            <person name="Probst A.J."/>
            <person name="Ladd B."/>
            <person name="Jarett J.K."/>
            <person name="Geller-Mcgrath D.E."/>
            <person name="Sieber C.M."/>
            <person name="Emerson J.B."/>
            <person name="Anantharaman K."/>
            <person name="Thomas B.C."/>
            <person name="Malmstrom R."/>
            <person name="Stieglmeier M."/>
            <person name="Klingl A."/>
            <person name="Woyke T."/>
            <person name="Ryan C.M."/>
            <person name="Banfield J.F."/>
        </authorList>
    </citation>
    <scope>NUCLEOTIDE SEQUENCE [LARGE SCALE GENOMIC DNA]</scope>
    <source>
        <strain evidence="5">CG10_big_fil_rev_8_21_14_0_10_50_13</strain>
    </source>
</reference>
<name>A0A2H0RGC0_9BACT</name>
<evidence type="ECO:0000259" key="4">
    <source>
        <dbReference type="PROSITE" id="PS00662"/>
    </source>
</evidence>
<feature type="domain" description="Bacterial type II secretion system protein E" evidence="4">
    <location>
        <begin position="250"/>
        <end position="264"/>
    </location>
</feature>